<dbReference type="EMBL" id="UFVQ01000003">
    <property type="protein sequence ID" value="STC98722.1"/>
    <property type="molecule type" value="Genomic_DNA"/>
</dbReference>
<dbReference type="Gene3D" id="2.60.120.260">
    <property type="entry name" value="Galactose-binding domain-like"/>
    <property type="match status" value="1"/>
</dbReference>
<dbReference type="RefSeq" id="WP_128124866.1">
    <property type="nucleotide sequence ID" value="NZ_UFVQ01000003.1"/>
</dbReference>
<dbReference type="SUPFAM" id="SSF49785">
    <property type="entry name" value="Galactose-binding domain-like"/>
    <property type="match status" value="1"/>
</dbReference>
<feature type="domain" description="F5/8 type C" evidence="1">
    <location>
        <begin position="34"/>
        <end position="154"/>
    </location>
</feature>
<reference evidence="2 3" key="1">
    <citation type="submission" date="2018-06" db="EMBL/GenBank/DDBJ databases">
        <authorList>
            <consortium name="Pathogen Informatics"/>
            <person name="Doyle S."/>
        </authorList>
    </citation>
    <scope>NUCLEOTIDE SEQUENCE [LARGE SCALE GENOMIC DNA]</scope>
    <source>
        <strain evidence="2 3">NCTC13533</strain>
    </source>
</reference>
<sequence length="177" mass="19759">MKKLLLYFFILWGSLVFSQLYQVPIYSVSSLQPGQPGSEVAKLLDGDNTTIYHSKWSQNGIPDELKFYFTSNVTSIKKLVYTPRQSGTNGMWTNISISYSTQGAPNTFISVSNNLIWASNAQDKEVVFPTAILNPYVIKISVNAGIGNYSSGAEIKFFLKHNLRLLTVQTVPSIHQN</sequence>
<protein>
    <submittedName>
        <fullName evidence="2">F5/8 type C domain</fullName>
    </submittedName>
</protein>
<dbReference type="AlphaFoldDB" id="A0A376DZ92"/>
<evidence type="ECO:0000313" key="2">
    <source>
        <dbReference type="EMBL" id="STC98722.1"/>
    </source>
</evidence>
<gene>
    <name evidence="2" type="ORF">NCTC13533_02648</name>
</gene>
<evidence type="ECO:0000259" key="1">
    <source>
        <dbReference type="Pfam" id="PF00754"/>
    </source>
</evidence>
<name>A0A376DZ92_CHRCU</name>
<dbReference type="Pfam" id="PF00754">
    <property type="entry name" value="F5_F8_type_C"/>
    <property type="match status" value="1"/>
</dbReference>
<accession>A0A376DZ92</accession>
<proteinExistence type="predicted"/>
<dbReference type="Proteomes" id="UP000255224">
    <property type="component" value="Unassembled WGS sequence"/>
</dbReference>
<dbReference type="InterPro" id="IPR000421">
    <property type="entry name" value="FA58C"/>
</dbReference>
<evidence type="ECO:0000313" key="3">
    <source>
        <dbReference type="Proteomes" id="UP000255224"/>
    </source>
</evidence>
<dbReference type="InterPro" id="IPR008979">
    <property type="entry name" value="Galactose-bd-like_sf"/>
</dbReference>
<organism evidence="2 3">
    <name type="scientific">Chryseobacterium carnipullorum</name>
    <dbReference type="NCBI Taxonomy" id="1124835"/>
    <lineage>
        <taxon>Bacteria</taxon>
        <taxon>Pseudomonadati</taxon>
        <taxon>Bacteroidota</taxon>
        <taxon>Flavobacteriia</taxon>
        <taxon>Flavobacteriales</taxon>
        <taxon>Weeksellaceae</taxon>
        <taxon>Chryseobacterium group</taxon>
        <taxon>Chryseobacterium</taxon>
    </lineage>
</organism>